<dbReference type="RefSeq" id="WP_115951458.1">
    <property type="nucleotide sequence ID" value="NZ_QNVS01000078.1"/>
</dbReference>
<sequence length="177" mass="20388">MHLLPHQLGGNAVDSNLTPALGNINKKFSQSLELDAIHLAKKAPIEQRKVIWYKFNIEYYNGKVFPKFLFASYGTYSRAGKDWKRNNPIKEFHMSPDYPEIEFQAFDMKANNWDATEMEKTLRVTKGFANVLKQNGGYLNLESIEIKLDSKMNLSTIRNQENLAILSRAKLDNLITF</sequence>
<keyword evidence="2" id="KW-1185">Reference proteome</keyword>
<accession>A0A3D9BCJ6</accession>
<evidence type="ECO:0000313" key="1">
    <source>
        <dbReference type="EMBL" id="REC51315.1"/>
    </source>
</evidence>
<dbReference type="Proteomes" id="UP000256512">
    <property type="component" value="Unassembled WGS sequence"/>
</dbReference>
<reference evidence="1 2" key="1">
    <citation type="journal article" date="2006" name="Int. J. Syst. Evol. Microbiol.">
        <title>Chryseobacterium piscium sp. nov., isolated from fish of the South Atlantic Ocean off South Africa.</title>
        <authorList>
            <person name="de Beer H."/>
            <person name="Hugo C.J."/>
            <person name="Jooste P.J."/>
            <person name="Vancanneyt M."/>
            <person name="Coenye T."/>
            <person name="Vandamme P."/>
        </authorList>
    </citation>
    <scope>NUCLEOTIDE SEQUENCE [LARGE SCALE GENOMIC DNA]</scope>
    <source>
        <strain evidence="1 2">CCUG 51923</strain>
    </source>
</reference>
<name>A0A3D9BCJ6_9FLAO</name>
<gene>
    <name evidence="1" type="ORF">DRF62_17510</name>
</gene>
<dbReference type="EMBL" id="QNVS01000078">
    <property type="protein sequence ID" value="REC51315.1"/>
    <property type="molecule type" value="Genomic_DNA"/>
</dbReference>
<proteinExistence type="predicted"/>
<organism evidence="1 2">
    <name type="scientific">Chryseobacterium piscium</name>
    <dbReference type="NCBI Taxonomy" id="333702"/>
    <lineage>
        <taxon>Bacteria</taxon>
        <taxon>Pseudomonadati</taxon>
        <taxon>Bacteroidota</taxon>
        <taxon>Flavobacteriia</taxon>
        <taxon>Flavobacteriales</taxon>
        <taxon>Weeksellaceae</taxon>
        <taxon>Chryseobacterium group</taxon>
        <taxon>Chryseobacterium</taxon>
    </lineage>
</organism>
<dbReference type="AlphaFoldDB" id="A0A3D9BCJ6"/>
<evidence type="ECO:0000313" key="2">
    <source>
        <dbReference type="Proteomes" id="UP000256512"/>
    </source>
</evidence>
<comment type="caution">
    <text evidence="1">The sequence shown here is derived from an EMBL/GenBank/DDBJ whole genome shotgun (WGS) entry which is preliminary data.</text>
</comment>
<protein>
    <submittedName>
        <fullName evidence="1">Uncharacterized protein</fullName>
    </submittedName>
</protein>